<gene>
    <name evidence="1" type="primary">Dsec\GM11697</name>
    <name evidence="1" type="ORF">Dsec_GM11697</name>
</gene>
<dbReference type="InterPro" id="IPR043128">
    <property type="entry name" value="Rev_trsase/Diguanyl_cyclase"/>
</dbReference>
<keyword evidence="2" id="KW-1185">Reference proteome</keyword>
<dbReference type="Gene3D" id="3.30.70.270">
    <property type="match status" value="1"/>
</dbReference>
<dbReference type="HOGENOM" id="CLU_1020377_0_0_1"/>
<dbReference type="EMBL" id="CH480861">
    <property type="protein sequence ID" value="EDW52806.1"/>
    <property type="molecule type" value="Genomic_DNA"/>
</dbReference>
<reference evidence="1 2" key="1">
    <citation type="journal article" date="2007" name="Nature">
        <title>Evolution of genes and genomes on the Drosophila phylogeny.</title>
        <authorList>
            <consortium name="Drosophila 12 Genomes Consortium"/>
            <person name="Clark A.G."/>
            <person name="Eisen M.B."/>
            <person name="Smith D.R."/>
            <person name="Bergman C.M."/>
            <person name="Oliver B."/>
            <person name="Markow T.A."/>
            <person name="Kaufman T.C."/>
            <person name="Kellis M."/>
            <person name="Gelbart W."/>
            <person name="Iyer V.N."/>
            <person name="Pollard D.A."/>
            <person name="Sackton T.B."/>
            <person name="Larracuente A.M."/>
            <person name="Singh N.D."/>
            <person name="Abad J.P."/>
            <person name="Abt D.N."/>
            <person name="Adryan B."/>
            <person name="Aguade M."/>
            <person name="Akashi H."/>
            <person name="Anderson W.W."/>
            <person name="Aquadro C.F."/>
            <person name="Ardell D.H."/>
            <person name="Arguello R."/>
            <person name="Artieri C.G."/>
            <person name="Barbash D.A."/>
            <person name="Barker D."/>
            <person name="Barsanti P."/>
            <person name="Batterham P."/>
            <person name="Batzoglou S."/>
            <person name="Begun D."/>
            <person name="Bhutkar A."/>
            <person name="Blanco E."/>
            <person name="Bosak S.A."/>
            <person name="Bradley R.K."/>
            <person name="Brand A.D."/>
            <person name="Brent M.R."/>
            <person name="Brooks A.N."/>
            <person name="Brown R.H."/>
            <person name="Butlin R.K."/>
            <person name="Caggese C."/>
            <person name="Calvi B.R."/>
            <person name="Bernardo de Carvalho A."/>
            <person name="Caspi A."/>
            <person name="Castrezana S."/>
            <person name="Celniker S.E."/>
            <person name="Chang J.L."/>
            <person name="Chapple C."/>
            <person name="Chatterji S."/>
            <person name="Chinwalla A."/>
            <person name="Civetta A."/>
            <person name="Clifton S.W."/>
            <person name="Comeron J.M."/>
            <person name="Costello J.C."/>
            <person name="Coyne J.A."/>
            <person name="Daub J."/>
            <person name="David R.G."/>
            <person name="Delcher A.L."/>
            <person name="Delehaunty K."/>
            <person name="Do C.B."/>
            <person name="Ebling H."/>
            <person name="Edwards K."/>
            <person name="Eickbush T."/>
            <person name="Evans J.D."/>
            <person name="Filipski A."/>
            <person name="Findeiss S."/>
            <person name="Freyhult E."/>
            <person name="Fulton L."/>
            <person name="Fulton R."/>
            <person name="Garcia A.C."/>
            <person name="Gardiner A."/>
            <person name="Garfield D.A."/>
            <person name="Garvin B.E."/>
            <person name="Gibson G."/>
            <person name="Gilbert D."/>
            <person name="Gnerre S."/>
            <person name="Godfrey J."/>
            <person name="Good R."/>
            <person name="Gotea V."/>
            <person name="Gravely B."/>
            <person name="Greenberg A.J."/>
            <person name="Griffiths-Jones S."/>
            <person name="Gross S."/>
            <person name="Guigo R."/>
            <person name="Gustafson E.A."/>
            <person name="Haerty W."/>
            <person name="Hahn M.W."/>
            <person name="Halligan D.L."/>
            <person name="Halpern A.L."/>
            <person name="Halter G.M."/>
            <person name="Han M.V."/>
            <person name="Heger A."/>
            <person name="Hillier L."/>
            <person name="Hinrichs A.S."/>
            <person name="Holmes I."/>
            <person name="Hoskins R.A."/>
            <person name="Hubisz M.J."/>
            <person name="Hultmark D."/>
            <person name="Huntley M.A."/>
            <person name="Jaffe D.B."/>
            <person name="Jagadeeshan S."/>
            <person name="Jeck W.R."/>
            <person name="Johnson J."/>
            <person name="Jones C.D."/>
            <person name="Jordan W.C."/>
            <person name="Karpen G.H."/>
            <person name="Kataoka E."/>
            <person name="Keightley P.D."/>
            <person name="Kheradpour P."/>
            <person name="Kirkness E.F."/>
            <person name="Koerich L.B."/>
            <person name="Kristiansen K."/>
            <person name="Kudrna D."/>
            <person name="Kulathinal R.J."/>
            <person name="Kumar S."/>
            <person name="Kwok R."/>
            <person name="Lander E."/>
            <person name="Langley C.H."/>
            <person name="Lapoint R."/>
            <person name="Lazzaro B.P."/>
            <person name="Lee S.J."/>
            <person name="Levesque L."/>
            <person name="Li R."/>
            <person name="Lin C.F."/>
            <person name="Lin M.F."/>
            <person name="Lindblad-Toh K."/>
            <person name="Llopart A."/>
            <person name="Long M."/>
            <person name="Low L."/>
            <person name="Lozovsky E."/>
            <person name="Lu J."/>
            <person name="Luo M."/>
            <person name="Machado C.A."/>
            <person name="Makalowski W."/>
            <person name="Marzo M."/>
            <person name="Matsuda M."/>
            <person name="Matzkin L."/>
            <person name="McAllister B."/>
            <person name="McBride C.S."/>
            <person name="McKernan B."/>
            <person name="McKernan K."/>
            <person name="Mendez-Lago M."/>
            <person name="Minx P."/>
            <person name="Mollenhauer M.U."/>
            <person name="Montooth K."/>
            <person name="Mount S.M."/>
            <person name="Mu X."/>
            <person name="Myers E."/>
            <person name="Negre B."/>
            <person name="Newfeld S."/>
            <person name="Nielsen R."/>
            <person name="Noor M.A."/>
            <person name="O'Grady P."/>
            <person name="Pachter L."/>
            <person name="Papaceit M."/>
            <person name="Parisi M.J."/>
            <person name="Parisi M."/>
            <person name="Parts L."/>
            <person name="Pedersen J.S."/>
            <person name="Pesole G."/>
            <person name="Phillippy A.M."/>
            <person name="Ponting C.P."/>
            <person name="Pop M."/>
            <person name="Porcelli D."/>
            <person name="Powell J.R."/>
            <person name="Prohaska S."/>
            <person name="Pruitt K."/>
            <person name="Puig M."/>
            <person name="Quesneville H."/>
            <person name="Ram K.R."/>
            <person name="Rand D."/>
            <person name="Rasmussen M.D."/>
            <person name="Reed L.K."/>
            <person name="Reenan R."/>
            <person name="Reily A."/>
            <person name="Remington K.A."/>
            <person name="Rieger T.T."/>
            <person name="Ritchie M.G."/>
            <person name="Robin C."/>
            <person name="Rogers Y.H."/>
            <person name="Rohde C."/>
            <person name="Rozas J."/>
            <person name="Rubenfield M.J."/>
            <person name="Ruiz A."/>
            <person name="Russo S."/>
            <person name="Salzberg S.L."/>
            <person name="Sanchez-Gracia A."/>
            <person name="Saranga D.J."/>
            <person name="Sato H."/>
            <person name="Schaeffer S.W."/>
            <person name="Schatz M.C."/>
            <person name="Schlenke T."/>
            <person name="Schwartz R."/>
            <person name="Segarra C."/>
            <person name="Singh R.S."/>
            <person name="Sirot L."/>
            <person name="Sirota M."/>
            <person name="Sisneros N.B."/>
            <person name="Smith C.D."/>
            <person name="Smith T.F."/>
            <person name="Spieth J."/>
            <person name="Stage D.E."/>
            <person name="Stark A."/>
            <person name="Stephan W."/>
            <person name="Strausberg R.L."/>
            <person name="Strempel S."/>
            <person name="Sturgill D."/>
            <person name="Sutton G."/>
            <person name="Sutton G.G."/>
            <person name="Tao W."/>
            <person name="Teichmann S."/>
            <person name="Tobari Y.N."/>
            <person name="Tomimura Y."/>
            <person name="Tsolas J.M."/>
            <person name="Valente V.L."/>
            <person name="Venter E."/>
            <person name="Venter J.C."/>
            <person name="Vicario S."/>
            <person name="Vieira F.G."/>
            <person name="Vilella A.J."/>
            <person name="Villasante A."/>
            <person name="Walenz B."/>
            <person name="Wang J."/>
            <person name="Wasserman M."/>
            <person name="Watts T."/>
            <person name="Wilson D."/>
            <person name="Wilson R.K."/>
            <person name="Wing R.A."/>
            <person name="Wolfner M.F."/>
            <person name="Wong A."/>
            <person name="Wong G.K."/>
            <person name="Wu C.I."/>
            <person name="Wu G."/>
            <person name="Yamamoto D."/>
            <person name="Yang H.P."/>
            <person name="Yang S.P."/>
            <person name="Yorke J.A."/>
            <person name="Yoshida K."/>
            <person name="Zdobnov E."/>
            <person name="Zhang P."/>
            <person name="Zhang Y."/>
            <person name="Zimin A.V."/>
            <person name="Baldwin J."/>
            <person name="Abdouelleil A."/>
            <person name="Abdulkadir J."/>
            <person name="Abebe A."/>
            <person name="Abera B."/>
            <person name="Abreu J."/>
            <person name="Acer S.C."/>
            <person name="Aftuck L."/>
            <person name="Alexander A."/>
            <person name="An P."/>
            <person name="Anderson E."/>
            <person name="Anderson S."/>
            <person name="Arachi H."/>
            <person name="Azer M."/>
            <person name="Bachantsang P."/>
            <person name="Barry A."/>
            <person name="Bayul T."/>
            <person name="Berlin A."/>
            <person name="Bessette D."/>
            <person name="Bloom T."/>
            <person name="Blye J."/>
            <person name="Boguslavskiy L."/>
            <person name="Bonnet C."/>
            <person name="Boukhgalter B."/>
            <person name="Bourzgui I."/>
            <person name="Brown A."/>
            <person name="Cahill P."/>
            <person name="Channer S."/>
            <person name="Cheshatsang Y."/>
            <person name="Chuda L."/>
            <person name="Citroen M."/>
            <person name="Collymore A."/>
            <person name="Cooke P."/>
            <person name="Costello M."/>
            <person name="D'Aco K."/>
            <person name="Daza R."/>
            <person name="De Haan G."/>
            <person name="DeGray S."/>
            <person name="DeMaso C."/>
            <person name="Dhargay N."/>
            <person name="Dooley K."/>
            <person name="Dooley E."/>
            <person name="Doricent M."/>
            <person name="Dorje P."/>
            <person name="Dorjee K."/>
            <person name="Dupes A."/>
            <person name="Elong R."/>
            <person name="Falk J."/>
            <person name="Farina A."/>
            <person name="Faro S."/>
            <person name="Ferguson D."/>
            <person name="Fisher S."/>
            <person name="Foley C.D."/>
            <person name="Franke A."/>
            <person name="Friedrich D."/>
            <person name="Gadbois L."/>
            <person name="Gearin G."/>
            <person name="Gearin C.R."/>
            <person name="Giannoukos G."/>
            <person name="Goode T."/>
            <person name="Graham J."/>
            <person name="Grandbois E."/>
            <person name="Grewal S."/>
            <person name="Gyaltsen K."/>
            <person name="Hafez N."/>
            <person name="Hagos B."/>
            <person name="Hall J."/>
            <person name="Henson C."/>
            <person name="Hollinger A."/>
            <person name="Honan T."/>
            <person name="Huard M.D."/>
            <person name="Hughes L."/>
            <person name="Hurhula B."/>
            <person name="Husby M.E."/>
            <person name="Kamat A."/>
            <person name="Kanga B."/>
            <person name="Kashin S."/>
            <person name="Khazanovich D."/>
            <person name="Kisner P."/>
            <person name="Lance K."/>
            <person name="Lara M."/>
            <person name="Lee W."/>
            <person name="Lennon N."/>
            <person name="Letendre F."/>
            <person name="LeVine R."/>
            <person name="Lipovsky A."/>
            <person name="Liu X."/>
            <person name="Liu J."/>
            <person name="Liu S."/>
            <person name="Lokyitsang T."/>
            <person name="Lokyitsang Y."/>
            <person name="Lubonja R."/>
            <person name="Lui A."/>
            <person name="MacDonald P."/>
            <person name="Magnisalis V."/>
            <person name="Maru K."/>
            <person name="Matthews C."/>
            <person name="McCusker W."/>
            <person name="McDonough S."/>
            <person name="Mehta T."/>
            <person name="Meldrim J."/>
            <person name="Meneus L."/>
            <person name="Mihai O."/>
            <person name="Mihalev A."/>
            <person name="Mihova T."/>
            <person name="Mittelman R."/>
            <person name="Mlenga V."/>
            <person name="Montmayeur A."/>
            <person name="Mulrain L."/>
            <person name="Navidi A."/>
            <person name="Naylor J."/>
            <person name="Negash T."/>
            <person name="Nguyen T."/>
            <person name="Nguyen N."/>
            <person name="Nicol R."/>
            <person name="Norbu C."/>
            <person name="Norbu N."/>
            <person name="Novod N."/>
            <person name="O'Neill B."/>
            <person name="Osman S."/>
            <person name="Markiewicz E."/>
            <person name="Oyono O.L."/>
            <person name="Patti C."/>
            <person name="Phunkhang P."/>
            <person name="Pierre F."/>
            <person name="Priest M."/>
            <person name="Raghuraman S."/>
            <person name="Rege F."/>
            <person name="Reyes R."/>
            <person name="Rise C."/>
            <person name="Rogov P."/>
            <person name="Ross K."/>
            <person name="Ryan E."/>
            <person name="Settipalli S."/>
            <person name="Shea T."/>
            <person name="Sherpa N."/>
            <person name="Shi L."/>
            <person name="Shih D."/>
            <person name="Sparrow T."/>
            <person name="Spaulding J."/>
            <person name="Stalker J."/>
            <person name="Stange-Thomann N."/>
            <person name="Stavropoulos S."/>
            <person name="Stone C."/>
            <person name="Strader C."/>
            <person name="Tesfaye S."/>
            <person name="Thomson T."/>
            <person name="Thoulutsang Y."/>
            <person name="Thoulutsang D."/>
            <person name="Topham K."/>
            <person name="Topping I."/>
            <person name="Tsamla T."/>
            <person name="Vassiliev H."/>
            <person name="Vo A."/>
            <person name="Wangchuk T."/>
            <person name="Wangdi T."/>
            <person name="Weiand M."/>
            <person name="Wilkinson J."/>
            <person name="Wilson A."/>
            <person name="Yadav S."/>
            <person name="Young G."/>
            <person name="Yu Q."/>
            <person name="Zembek L."/>
            <person name="Zhong D."/>
            <person name="Zimmer A."/>
            <person name="Zwirko Z."/>
            <person name="Jaffe D.B."/>
            <person name="Alvarez P."/>
            <person name="Brockman W."/>
            <person name="Butler J."/>
            <person name="Chin C."/>
            <person name="Gnerre S."/>
            <person name="Grabherr M."/>
            <person name="Kleber M."/>
            <person name="Mauceli E."/>
            <person name="MacCallum I."/>
        </authorList>
    </citation>
    <scope>NUCLEOTIDE SEQUENCE [LARGE SCALE GENOMIC DNA]</scope>
    <source>
        <strain evidence="2">Rob3c / Tucson 14021-0248.25</strain>
    </source>
</reference>
<dbReference type="InterPro" id="IPR036397">
    <property type="entry name" value="RNaseH_sf"/>
</dbReference>
<evidence type="ECO:0000313" key="1">
    <source>
        <dbReference type="EMBL" id="EDW52806.1"/>
    </source>
</evidence>
<dbReference type="Proteomes" id="UP000001292">
    <property type="component" value="Unassembled WGS sequence"/>
</dbReference>
<dbReference type="AlphaFoldDB" id="B4IL09"/>
<organism evidence="2">
    <name type="scientific">Drosophila sechellia</name>
    <name type="common">Fruit fly</name>
    <dbReference type="NCBI Taxonomy" id="7238"/>
    <lineage>
        <taxon>Eukaryota</taxon>
        <taxon>Metazoa</taxon>
        <taxon>Ecdysozoa</taxon>
        <taxon>Arthropoda</taxon>
        <taxon>Hexapoda</taxon>
        <taxon>Insecta</taxon>
        <taxon>Pterygota</taxon>
        <taxon>Neoptera</taxon>
        <taxon>Endopterygota</taxon>
        <taxon>Diptera</taxon>
        <taxon>Brachycera</taxon>
        <taxon>Muscomorpha</taxon>
        <taxon>Ephydroidea</taxon>
        <taxon>Drosophilidae</taxon>
        <taxon>Drosophila</taxon>
        <taxon>Sophophora</taxon>
    </lineage>
</organism>
<dbReference type="GO" id="GO:0003676">
    <property type="term" value="F:nucleic acid binding"/>
    <property type="evidence" value="ECO:0007669"/>
    <property type="project" value="InterPro"/>
</dbReference>
<protein>
    <submittedName>
        <fullName evidence="1">GM11697</fullName>
    </submittedName>
</protein>
<sequence length="273" mass="31240">MEGDAIRKEVFPEARGGNLRLNADKFKFFRKELQYLGHRVTDQSTRKRAAERVLRTKIKQVSSRDAGMQVDEGTEEMRRKVKMEQIRRNFRTIWRNPAGYTDTFLTGQWAPCRGQNKEIPTSCWSWWTGSQNGPRSSRCEGQPPRHYERADIGQVRGAQCDDNRQRSAVHNQRVQEVLGGAGDAPPNTPQETPMERAKGTVKTMIAQFTGVDQKTWDENWPELQLAVNTSMAEGTCYSTAFITQGIEPNLPNELPNRPFSVYTARYHPPCHLK</sequence>
<accession>B4IL09</accession>
<evidence type="ECO:0000313" key="2">
    <source>
        <dbReference type="Proteomes" id="UP000001292"/>
    </source>
</evidence>
<name>B4IL09_DROSE</name>
<dbReference type="Gene3D" id="3.30.420.10">
    <property type="entry name" value="Ribonuclease H-like superfamily/Ribonuclease H"/>
    <property type="match status" value="1"/>
</dbReference>
<proteinExistence type="predicted"/>